<organism evidence="2 3">
    <name type="scientific">Candidatus Uhrbacteria bacterium GW2011_GWF2_39_13</name>
    <dbReference type="NCBI Taxonomy" id="1618995"/>
    <lineage>
        <taxon>Bacteria</taxon>
        <taxon>Candidatus Uhriibacteriota</taxon>
    </lineage>
</organism>
<dbReference type="AlphaFoldDB" id="A0A0G0Q2K2"/>
<dbReference type="PANTHER" id="PTHR34987">
    <property type="entry name" value="C, PUTATIVE (AFU_ORTHOLOGUE AFUA_3G02880)-RELATED"/>
    <property type="match status" value="1"/>
</dbReference>
<evidence type="ECO:0000313" key="3">
    <source>
        <dbReference type="Proteomes" id="UP000033935"/>
    </source>
</evidence>
<name>A0A0G0Q2K2_9BACT</name>
<dbReference type="Gene3D" id="1.50.10.10">
    <property type="match status" value="1"/>
</dbReference>
<dbReference type="EMBL" id="LBWG01000005">
    <property type="protein sequence ID" value="KKR04645.1"/>
    <property type="molecule type" value="Genomic_DNA"/>
</dbReference>
<evidence type="ECO:0000259" key="1">
    <source>
        <dbReference type="Pfam" id="PF17389"/>
    </source>
</evidence>
<dbReference type="PANTHER" id="PTHR34987:SF4">
    <property type="entry name" value="ALPHA-L-RHAMNOSIDASE C-TERMINAL DOMAIN-CONTAINING PROTEIN"/>
    <property type="match status" value="1"/>
</dbReference>
<dbReference type="Proteomes" id="UP000033935">
    <property type="component" value="Unassembled WGS sequence"/>
</dbReference>
<dbReference type="InterPro" id="IPR012341">
    <property type="entry name" value="6hp_glycosidase-like_sf"/>
</dbReference>
<dbReference type="SUPFAM" id="SSF48208">
    <property type="entry name" value="Six-hairpin glycosidases"/>
    <property type="match status" value="1"/>
</dbReference>
<feature type="domain" description="Alpha-L-rhamnosidase six-hairpin glycosidase" evidence="1">
    <location>
        <begin position="217"/>
        <end position="393"/>
    </location>
</feature>
<proteinExistence type="predicted"/>
<dbReference type="Pfam" id="PF17389">
    <property type="entry name" value="Bac_rhamnosid6H"/>
    <property type="match status" value="1"/>
</dbReference>
<protein>
    <submittedName>
        <fullName evidence="2">Amylo-alpha-1,6-glucosidase family protein</fullName>
    </submittedName>
</protein>
<accession>A0A0G0Q2K2</accession>
<sequence length="525" mass="60203">MFIRMWRLWIFFVLFFVFPTPLKAETVDFLQPKILGIEKSIVCSDKQTDCHSVFLISGKNFLNSNGTLGVRVGNEWAQVIRRTNSSLVATASKAAYEKTPIVSVDTTIMRLQLFSSDPVLVSLFEESVDVAIDSIGVTSNGTRYLRAGPKYDSPERVYYRDSYWASGLVLMIEPYVIRDQIELLASGVEPNGSTPSAITVNPQDTKIPLWVDHFDSGSYFVMLVYDYVRWTGDFSILNERVNGRTIFTTMEDIVSYLSDKDSNGNYLPEKSKNSLQDWLDNIPRSGEVFSNEVLYYRALRNLVDLANAFGEPQHAQSFHRQSLLVRYQINKLFWNKKGGYYYESCYRRVCEDRITNESALAILYDVATPEQRDSLFKQLKTLESVNNPDIAYGDWGVLNAWPLYKGFTPYHYQNGTDWAFLDGINAGARLKYANNDWYYPLTRWWTYHKETDSETFLPEYVSPVDKQAGDQQAWSVNPMVSFVRYGMGIDPDLNGSYTVTSFPDVDARIEGMVLRGKRVEIDTNR</sequence>
<comment type="caution">
    <text evidence="2">The sequence shown here is derived from an EMBL/GenBank/DDBJ whole genome shotgun (WGS) entry which is preliminary data.</text>
</comment>
<evidence type="ECO:0000313" key="2">
    <source>
        <dbReference type="EMBL" id="KKR04645.1"/>
    </source>
</evidence>
<dbReference type="InterPro" id="IPR008928">
    <property type="entry name" value="6-hairpin_glycosidase_sf"/>
</dbReference>
<gene>
    <name evidence="2" type="ORF">UT30_C0005G0048</name>
</gene>
<dbReference type="InterPro" id="IPR035396">
    <property type="entry name" value="Bac_rhamnosid6H"/>
</dbReference>
<dbReference type="GO" id="GO:0005975">
    <property type="term" value="P:carbohydrate metabolic process"/>
    <property type="evidence" value="ECO:0007669"/>
    <property type="project" value="InterPro"/>
</dbReference>
<reference evidence="2 3" key="1">
    <citation type="journal article" date="2015" name="Nature">
        <title>rRNA introns, odd ribosomes, and small enigmatic genomes across a large radiation of phyla.</title>
        <authorList>
            <person name="Brown C.T."/>
            <person name="Hug L.A."/>
            <person name="Thomas B.C."/>
            <person name="Sharon I."/>
            <person name="Castelle C.J."/>
            <person name="Singh A."/>
            <person name="Wilkins M.J."/>
            <person name="Williams K.H."/>
            <person name="Banfield J.F."/>
        </authorList>
    </citation>
    <scope>NUCLEOTIDE SEQUENCE [LARGE SCALE GENOMIC DNA]</scope>
</reference>